<sequence>MSFDGVFTHGMISELSEKLVAGRISKIHQPYENEIVLVIRSKGKNHKLLLSAHPSYARVQLTAIAYANPDTPPNFVMMLRKFLEGAILEHIHQVENDRVIRFTFTKRDELGDLQNIVLIVELMGRHSTIVLMNKENGKILDAIKHIGSSQNSYRSLLPGIEYIEPPKQEQQNPFSASKEKVFEILSKTSEINGKYLQSQFQGLGKDTADELAFRLKEHPNEKMLVWQSFWASLENEVAPTLTIAAKKEYFTPLPFISLEGKQQSFNTLSELLDAFYGGKAEKDRVKQQGGELIHKIENELKRNQSKVVKLQQTLADTEHAENYRRDGELLTTFMAQVPKGAEFVELPNYYEEDQLLPIKLNPALTPNQNAQKYFQKYQKLKNAVKVVHGQIEQATQEISYLESVLSQLEIAGPMDIEMIREELIEQGYVKKRGAKKQKQLKKSKPEEFYSSEGDLILVGRNNLQNDQLTLRTAKKTDVWLHAKDIPGSHVIIKNAAPSDKTLMEAANLAAYYSKYRLSARVPVDYVQVKHVHKPNGAKPGYVIYENQKTLYVTPDEQLLETLKENNPTTFRSN</sequence>
<evidence type="ECO:0000313" key="7">
    <source>
        <dbReference type="EMBL" id="OEG21105.1"/>
    </source>
</evidence>
<keyword evidence="5" id="KW-0175">Coiled coil</keyword>
<dbReference type="Gene3D" id="2.30.310.10">
    <property type="entry name" value="ibrinogen binding protein from staphylococcus aureus domain"/>
    <property type="match status" value="1"/>
</dbReference>
<evidence type="ECO:0000256" key="5">
    <source>
        <dbReference type="HAMAP-Rule" id="MF_00844"/>
    </source>
</evidence>
<keyword evidence="2 5" id="KW-0699">rRNA-binding</keyword>
<evidence type="ECO:0000256" key="3">
    <source>
        <dbReference type="ARBA" id="ARBA00022884"/>
    </source>
</evidence>
<dbReference type="NCBIfam" id="NF038240">
    <property type="entry name" value="fibro_bind_EfbA"/>
    <property type="match status" value="1"/>
</dbReference>
<dbReference type="InterPro" id="IPR051608">
    <property type="entry name" value="RQC_Subunit_NEMF"/>
</dbReference>
<evidence type="ECO:0000313" key="8">
    <source>
        <dbReference type="Proteomes" id="UP000094469"/>
    </source>
</evidence>
<accession>A0A1E5H8E9</accession>
<keyword evidence="4 5" id="KW-0648">Protein biosynthesis</keyword>
<reference evidence="8" key="1">
    <citation type="submission" date="2016-09" db="EMBL/GenBank/DDBJ databases">
        <authorList>
            <person name="Gulvik C.A."/>
        </authorList>
    </citation>
    <scope>NUCLEOTIDE SEQUENCE [LARGE SCALE GENOMIC DNA]</scope>
    <source>
        <strain evidence="8">LMG 26676</strain>
    </source>
</reference>
<keyword evidence="1 5" id="KW-0820">tRNA-binding</keyword>
<dbReference type="HAMAP" id="MF_00844_B">
    <property type="entry name" value="RqcH_B"/>
    <property type="match status" value="1"/>
</dbReference>
<dbReference type="Pfam" id="PF05833">
    <property type="entry name" value="NFACT_N"/>
    <property type="match status" value="1"/>
</dbReference>
<dbReference type="PANTHER" id="PTHR15239:SF6">
    <property type="entry name" value="RIBOSOME QUALITY CONTROL COMPLEX SUBUNIT NEMF"/>
    <property type="match status" value="1"/>
</dbReference>
<dbReference type="RefSeq" id="WP_069641264.1">
    <property type="nucleotide sequence ID" value="NZ_JAFBEZ010000006.1"/>
</dbReference>
<comment type="caution">
    <text evidence="7">The sequence shown here is derived from an EMBL/GenBank/DDBJ whole genome shotgun (WGS) entry which is preliminary data.</text>
</comment>
<dbReference type="STRING" id="1131292.BCR24_08455"/>
<dbReference type="GO" id="GO:0019843">
    <property type="term" value="F:rRNA binding"/>
    <property type="evidence" value="ECO:0007669"/>
    <property type="project" value="UniProtKB-UniRule"/>
</dbReference>
<feature type="domain" description="NFACT RNA-binding" evidence="6">
    <location>
        <begin position="447"/>
        <end position="538"/>
    </location>
</feature>
<dbReference type="AlphaFoldDB" id="A0A1E5H8E9"/>
<evidence type="ECO:0000256" key="1">
    <source>
        <dbReference type="ARBA" id="ARBA00022555"/>
    </source>
</evidence>
<dbReference type="InterPro" id="IPR043682">
    <property type="entry name" value="RqcH_bacterial"/>
</dbReference>
<evidence type="ECO:0000256" key="4">
    <source>
        <dbReference type="ARBA" id="ARBA00022917"/>
    </source>
</evidence>
<proteinExistence type="inferred from homology"/>
<evidence type="ECO:0000259" key="6">
    <source>
        <dbReference type="Pfam" id="PF05670"/>
    </source>
</evidence>
<gene>
    <name evidence="5" type="primary">rqcH</name>
    <name evidence="7" type="ORF">BCR24_08455</name>
</gene>
<dbReference type="InterPro" id="IPR008532">
    <property type="entry name" value="NFACT_RNA-bd"/>
</dbReference>
<comment type="similarity">
    <text evidence="5">Belongs to the NEMF family.</text>
</comment>
<keyword evidence="8" id="KW-1185">Reference proteome</keyword>
<evidence type="ECO:0000256" key="2">
    <source>
        <dbReference type="ARBA" id="ARBA00022730"/>
    </source>
</evidence>
<comment type="subunit">
    <text evidence="5">Associates with stalled 50S ribosomal subunits. Binds to RqcP.</text>
</comment>
<dbReference type="GO" id="GO:1990112">
    <property type="term" value="C:RQC complex"/>
    <property type="evidence" value="ECO:0007669"/>
    <property type="project" value="TreeGrafter"/>
</dbReference>
<dbReference type="PANTHER" id="PTHR15239">
    <property type="entry name" value="NUCLEAR EXPORT MEDIATOR FACTOR NEMF"/>
    <property type="match status" value="1"/>
</dbReference>
<organism evidence="7 8">
    <name type="scientific">Enterococcus ureilyticus</name>
    <dbReference type="NCBI Taxonomy" id="1131292"/>
    <lineage>
        <taxon>Bacteria</taxon>
        <taxon>Bacillati</taxon>
        <taxon>Bacillota</taxon>
        <taxon>Bacilli</taxon>
        <taxon>Lactobacillales</taxon>
        <taxon>Enterococcaceae</taxon>
        <taxon>Enterococcus</taxon>
    </lineage>
</organism>
<dbReference type="FunFam" id="2.30.310.10:FF:000004">
    <property type="entry name" value="Fibronectin-binding protein A"/>
    <property type="match status" value="1"/>
</dbReference>
<dbReference type="Proteomes" id="UP000094469">
    <property type="component" value="Unassembled WGS sequence"/>
</dbReference>
<dbReference type="GO" id="GO:0043023">
    <property type="term" value="F:ribosomal large subunit binding"/>
    <property type="evidence" value="ECO:0007669"/>
    <property type="project" value="UniProtKB-UniRule"/>
</dbReference>
<name>A0A1E5H8E9_9ENTE</name>
<dbReference type="GO" id="GO:0000049">
    <property type="term" value="F:tRNA binding"/>
    <property type="evidence" value="ECO:0007669"/>
    <property type="project" value="UniProtKB-UniRule"/>
</dbReference>
<dbReference type="Pfam" id="PF05670">
    <property type="entry name" value="NFACT-R_1"/>
    <property type="match status" value="1"/>
</dbReference>
<dbReference type="EMBL" id="MIKC01000041">
    <property type="protein sequence ID" value="OEG21105.1"/>
    <property type="molecule type" value="Genomic_DNA"/>
</dbReference>
<protein>
    <recommendedName>
        <fullName evidence="5">Rqc2 homolog RqcH</fullName>
        <shortName evidence="5">RqcH</shortName>
    </recommendedName>
</protein>
<dbReference type="GO" id="GO:0072344">
    <property type="term" value="P:rescue of stalled ribosome"/>
    <property type="evidence" value="ECO:0007669"/>
    <property type="project" value="UniProtKB-UniRule"/>
</dbReference>
<comment type="function">
    <text evidence="5">Key component of the ribosome quality control system (RQC), a ribosome-associated complex that mediates the extraction of incompletely synthesized nascent chains from stalled ribosomes and their subsequent degradation. RqcH recruits Ala-charged tRNA, and with RqcP directs the elongation of stalled nascent chains on 50S ribosomal subunits, leading to non-templated C-terminal alanine extensions (Ala tail). The Ala tail promotes nascent chain degradation. May add between 1 and at least 8 Ala residues. Binds to stalled 50S ribosomal subunits.</text>
</comment>
<dbReference type="Gene3D" id="3.40.970.40">
    <property type="entry name" value="fibrinogen binding protein from staphylococcus aureus domain like"/>
    <property type="match status" value="1"/>
</dbReference>
<dbReference type="OrthoDB" id="9766163at2"/>
<keyword evidence="3 5" id="KW-0694">RNA-binding</keyword>
<feature type="coiled-coil region" evidence="5">
    <location>
        <begin position="377"/>
        <end position="411"/>
    </location>
</feature>